<evidence type="ECO:0000256" key="8">
    <source>
        <dbReference type="ARBA" id="ARBA00022741"/>
    </source>
</evidence>
<evidence type="ECO:0000259" key="16">
    <source>
        <dbReference type="Pfam" id="PF00586"/>
    </source>
</evidence>
<dbReference type="InterPro" id="IPR036676">
    <property type="entry name" value="PurM-like_C_sf"/>
</dbReference>
<dbReference type="PANTHER" id="PTHR10520">
    <property type="entry name" value="TRIFUNCTIONAL PURINE BIOSYNTHETIC PROTEIN ADENOSINE-3-RELATED"/>
    <property type="match status" value="1"/>
</dbReference>
<evidence type="ECO:0000313" key="19">
    <source>
        <dbReference type="Proteomes" id="UP000067626"/>
    </source>
</evidence>
<dbReference type="GO" id="GO:0046084">
    <property type="term" value="P:adenine biosynthetic process"/>
    <property type="evidence" value="ECO:0007669"/>
    <property type="project" value="TreeGrafter"/>
</dbReference>
<comment type="catalytic activity">
    <reaction evidence="14 15">
        <text>2-formamido-N(1)-(5-O-phospho-beta-D-ribosyl)acetamidine + ATP = 5-amino-1-(5-phospho-beta-D-ribosyl)imidazole + ADP + phosphate + H(+)</text>
        <dbReference type="Rhea" id="RHEA:23032"/>
        <dbReference type="ChEBI" id="CHEBI:15378"/>
        <dbReference type="ChEBI" id="CHEBI:30616"/>
        <dbReference type="ChEBI" id="CHEBI:43474"/>
        <dbReference type="ChEBI" id="CHEBI:137981"/>
        <dbReference type="ChEBI" id="CHEBI:147287"/>
        <dbReference type="ChEBI" id="CHEBI:456216"/>
        <dbReference type="EC" id="6.3.3.1"/>
    </reaction>
</comment>
<dbReference type="UniPathway" id="UPA00074">
    <property type="reaction ID" value="UER00129"/>
</dbReference>
<keyword evidence="10 15" id="KW-0067">ATP-binding</keyword>
<accession>A0A0K1E736</accession>
<dbReference type="FunFam" id="3.30.1330.10:FF:000001">
    <property type="entry name" value="Phosphoribosylformylglycinamidine cyclo-ligase"/>
    <property type="match status" value="1"/>
</dbReference>
<dbReference type="SUPFAM" id="SSF56042">
    <property type="entry name" value="PurM C-terminal domain-like"/>
    <property type="match status" value="1"/>
</dbReference>
<evidence type="ECO:0000256" key="1">
    <source>
        <dbReference type="ARBA" id="ARBA00004496"/>
    </source>
</evidence>
<dbReference type="EMBL" id="CP012159">
    <property type="protein sequence ID" value="AKT36659.1"/>
    <property type="molecule type" value="Genomic_DNA"/>
</dbReference>
<evidence type="ECO:0000256" key="13">
    <source>
        <dbReference type="ARBA" id="ARBA00033093"/>
    </source>
</evidence>
<evidence type="ECO:0000256" key="11">
    <source>
        <dbReference type="ARBA" id="ARBA00031908"/>
    </source>
</evidence>
<dbReference type="Gene3D" id="3.90.650.10">
    <property type="entry name" value="PurM-like C-terminal domain"/>
    <property type="match status" value="1"/>
</dbReference>
<dbReference type="GO" id="GO:0004637">
    <property type="term" value="F:phosphoribosylamine-glycine ligase activity"/>
    <property type="evidence" value="ECO:0007669"/>
    <property type="project" value="TreeGrafter"/>
</dbReference>
<gene>
    <name evidence="15" type="primary">purM</name>
    <name evidence="18" type="ORF">CMC5_007790</name>
</gene>
<keyword evidence="9 15" id="KW-0658">Purine biosynthesis</keyword>
<evidence type="ECO:0000256" key="7">
    <source>
        <dbReference type="ARBA" id="ARBA00022598"/>
    </source>
</evidence>
<dbReference type="SUPFAM" id="SSF55326">
    <property type="entry name" value="PurM N-terminal domain-like"/>
    <property type="match status" value="1"/>
</dbReference>
<dbReference type="InterPro" id="IPR004733">
    <property type="entry name" value="PurM_cligase"/>
</dbReference>
<dbReference type="GO" id="GO:0004641">
    <property type="term" value="F:phosphoribosylformylglycinamidine cyclo-ligase activity"/>
    <property type="evidence" value="ECO:0007669"/>
    <property type="project" value="UniProtKB-UniRule"/>
</dbReference>
<dbReference type="GO" id="GO:0005524">
    <property type="term" value="F:ATP binding"/>
    <property type="evidence" value="ECO:0007669"/>
    <property type="project" value="UniProtKB-KW"/>
</dbReference>
<evidence type="ECO:0000256" key="3">
    <source>
        <dbReference type="ARBA" id="ARBA00010280"/>
    </source>
</evidence>
<evidence type="ECO:0000256" key="10">
    <source>
        <dbReference type="ARBA" id="ARBA00022840"/>
    </source>
</evidence>
<dbReference type="EC" id="6.3.3.1" evidence="4 15"/>
<comment type="pathway">
    <text evidence="2 15">Purine metabolism; IMP biosynthesis via de novo pathway; 5-amino-1-(5-phospho-D-ribosyl)imidazole from N(2)-formyl-N(1)-(5-phospho-D-ribosyl)glycinamide: step 2/2.</text>
</comment>
<dbReference type="NCBIfam" id="TIGR00878">
    <property type="entry name" value="purM"/>
    <property type="match status" value="1"/>
</dbReference>
<dbReference type="Proteomes" id="UP000067626">
    <property type="component" value="Chromosome"/>
</dbReference>
<evidence type="ECO:0000256" key="4">
    <source>
        <dbReference type="ARBA" id="ARBA00013047"/>
    </source>
</evidence>
<evidence type="ECO:0000256" key="15">
    <source>
        <dbReference type="HAMAP-Rule" id="MF_00741"/>
    </source>
</evidence>
<evidence type="ECO:0000256" key="6">
    <source>
        <dbReference type="ARBA" id="ARBA00022490"/>
    </source>
</evidence>
<dbReference type="CDD" id="cd02196">
    <property type="entry name" value="PurM"/>
    <property type="match status" value="1"/>
</dbReference>
<keyword evidence="19" id="KW-1185">Reference proteome</keyword>
<dbReference type="Pfam" id="PF00586">
    <property type="entry name" value="AIRS"/>
    <property type="match status" value="1"/>
</dbReference>
<dbReference type="STRING" id="52.CMC5_007790"/>
<evidence type="ECO:0000256" key="2">
    <source>
        <dbReference type="ARBA" id="ARBA00004686"/>
    </source>
</evidence>
<keyword evidence="7 15" id="KW-0436">Ligase</keyword>
<comment type="similarity">
    <text evidence="3 15">Belongs to the AIR synthase family.</text>
</comment>
<dbReference type="Pfam" id="PF02769">
    <property type="entry name" value="AIRS_C"/>
    <property type="match status" value="1"/>
</dbReference>
<dbReference type="GO" id="GO:0006189">
    <property type="term" value="P:'de novo' IMP biosynthetic process"/>
    <property type="evidence" value="ECO:0007669"/>
    <property type="project" value="UniProtKB-UniRule"/>
</dbReference>
<evidence type="ECO:0000256" key="9">
    <source>
        <dbReference type="ARBA" id="ARBA00022755"/>
    </source>
</evidence>
<feature type="domain" description="PurM-like N-terminal" evidence="16">
    <location>
        <begin position="59"/>
        <end position="164"/>
    </location>
</feature>
<dbReference type="GO" id="GO:0005829">
    <property type="term" value="C:cytosol"/>
    <property type="evidence" value="ECO:0007669"/>
    <property type="project" value="TreeGrafter"/>
</dbReference>
<dbReference type="FunFam" id="3.90.650.10:FF:000011">
    <property type="entry name" value="Phosphoribosylformylglycinamidine cyclo-ligase"/>
    <property type="match status" value="1"/>
</dbReference>
<dbReference type="AlphaFoldDB" id="A0A0K1E736"/>
<proteinExistence type="inferred from homology"/>
<evidence type="ECO:0000256" key="5">
    <source>
        <dbReference type="ARBA" id="ARBA00020367"/>
    </source>
</evidence>
<sequence length="353" mass="36679">MPPCMSVTYRDAGVDIDAGDALVERIKRLAAPTRTPHVLEGIGGFAGLCSVPGGLQDPVLVSGTDGVGTKLKVAFATGVHDTVGIDLVAMCVNDIITVGARPLFFLDYFATGKLDVDVGEAVVRGIADGCKQAGCALLGGETAELPSMYADGEYDLAGFAVGVVERAKLLDGKRVAAGDVVIGVASSGLHSNGYSLARRVFEREMALGMDARVAELGSTVGEVLLTPTRIYARAVAELLGACGEEVRALSHITGGGLPGNVPRVLPEGLGVRLDATSWERPAVFRVIAAGGPVEEAEMRRTFNLGVGLIAVVHRDAADRAVETLQRAGETAWVAGEVLPVGDVAFEERVRFAS</sequence>
<dbReference type="PATRIC" id="fig|52.7.peg.839"/>
<dbReference type="HAMAP" id="MF_00741">
    <property type="entry name" value="AIRS"/>
    <property type="match status" value="1"/>
</dbReference>
<dbReference type="InterPro" id="IPR016188">
    <property type="entry name" value="PurM-like_N"/>
</dbReference>
<evidence type="ECO:0000313" key="18">
    <source>
        <dbReference type="EMBL" id="AKT36659.1"/>
    </source>
</evidence>
<organism evidence="18 19">
    <name type="scientific">Chondromyces crocatus</name>
    <dbReference type="NCBI Taxonomy" id="52"/>
    <lineage>
        <taxon>Bacteria</taxon>
        <taxon>Pseudomonadati</taxon>
        <taxon>Myxococcota</taxon>
        <taxon>Polyangia</taxon>
        <taxon>Polyangiales</taxon>
        <taxon>Polyangiaceae</taxon>
        <taxon>Chondromyces</taxon>
    </lineage>
</organism>
<dbReference type="InterPro" id="IPR036921">
    <property type="entry name" value="PurM-like_N_sf"/>
</dbReference>
<protein>
    <recommendedName>
        <fullName evidence="5 15">Phosphoribosylformylglycinamidine cyclo-ligase</fullName>
        <ecNumber evidence="4 15">6.3.3.1</ecNumber>
    </recommendedName>
    <alternativeName>
        <fullName evidence="12 15">AIR synthase</fullName>
    </alternativeName>
    <alternativeName>
        <fullName evidence="13 15">AIRS</fullName>
    </alternativeName>
    <alternativeName>
        <fullName evidence="11 15">Phosphoribosyl-aminoimidazole synthetase</fullName>
    </alternativeName>
</protein>
<evidence type="ECO:0000259" key="17">
    <source>
        <dbReference type="Pfam" id="PF02769"/>
    </source>
</evidence>
<keyword evidence="8 15" id="KW-0547">Nucleotide-binding</keyword>
<comment type="subcellular location">
    <subcellularLocation>
        <location evidence="1 15">Cytoplasm</location>
    </subcellularLocation>
</comment>
<reference evidence="18 19" key="1">
    <citation type="submission" date="2015-07" db="EMBL/GenBank/DDBJ databases">
        <title>Genome analysis of myxobacterium Chondromyces crocatus Cm c5 reveals a high potential for natural compound synthesis and the genetic basis for the loss of fruiting body formation.</title>
        <authorList>
            <person name="Zaburannyi N."/>
            <person name="Bunk B."/>
            <person name="Maier J."/>
            <person name="Overmann J."/>
            <person name="Mueller R."/>
        </authorList>
    </citation>
    <scope>NUCLEOTIDE SEQUENCE [LARGE SCALE GENOMIC DNA]</scope>
    <source>
        <strain evidence="18 19">Cm c5</strain>
    </source>
</reference>
<feature type="domain" description="PurM-like C-terminal" evidence="17">
    <location>
        <begin position="177"/>
        <end position="343"/>
    </location>
</feature>
<dbReference type="PANTHER" id="PTHR10520:SF12">
    <property type="entry name" value="TRIFUNCTIONAL PURINE BIOSYNTHETIC PROTEIN ADENOSINE-3"/>
    <property type="match status" value="1"/>
</dbReference>
<dbReference type="InterPro" id="IPR010918">
    <property type="entry name" value="PurM-like_C_dom"/>
</dbReference>
<evidence type="ECO:0000256" key="12">
    <source>
        <dbReference type="ARBA" id="ARBA00032931"/>
    </source>
</evidence>
<dbReference type="Gene3D" id="3.30.1330.10">
    <property type="entry name" value="PurM-like, N-terminal domain"/>
    <property type="match status" value="1"/>
</dbReference>
<dbReference type="KEGG" id="ccro:CMC5_007790"/>
<evidence type="ECO:0000256" key="14">
    <source>
        <dbReference type="ARBA" id="ARBA00049057"/>
    </source>
</evidence>
<name>A0A0K1E736_CHOCO</name>
<keyword evidence="6 15" id="KW-0963">Cytoplasm</keyword>